<dbReference type="EMBL" id="SGBC01000004">
    <property type="protein sequence ID" value="RZD15619.1"/>
    <property type="molecule type" value="Genomic_DNA"/>
</dbReference>
<dbReference type="InterPro" id="IPR001667">
    <property type="entry name" value="DDH_dom"/>
</dbReference>
<dbReference type="Gene3D" id="3.10.310.30">
    <property type="match status" value="1"/>
</dbReference>
<organism evidence="3 4">
    <name type="scientific">Acididesulfobacter guangdongensis</name>
    <dbReference type="NCBI Taxonomy" id="2597225"/>
    <lineage>
        <taxon>Bacteria</taxon>
        <taxon>Deltaproteobacteria</taxon>
        <taxon>Candidatus Acidulodesulfobacterales</taxon>
        <taxon>Candidatus Acididesulfobacter</taxon>
    </lineage>
</organism>
<comment type="caution">
    <text evidence="3">The sequence shown here is derived from an EMBL/GenBank/DDBJ whole genome shotgun (WGS) entry which is preliminary data.</text>
</comment>
<dbReference type="Pfam" id="PF02272">
    <property type="entry name" value="DHHA1"/>
    <property type="match status" value="1"/>
</dbReference>
<dbReference type="InterPro" id="IPR038763">
    <property type="entry name" value="DHH_sf"/>
</dbReference>
<name>A0A519BEC4_ACIG2</name>
<proteinExistence type="predicted"/>
<evidence type="ECO:0000313" key="3">
    <source>
        <dbReference type="EMBL" id="RZD15619.1"/>
    </source>
</evidence>
<sequence>MYRLNNAGSFSDSADEIFHLIETSKKILVATHENPEGDAISSAIAVGMFLKSLDKEIYLYDKDPIPLNLRFLPWAKEFSQKLPAEPIDLLIVVDCGEIQRVGDGYENMLTINRIINIDHHFTNNNFGHANFVIPDASSTGEVLFYLFAAYGAKENKIEYKIGEELPYKAEERHRVLSKINKDMAICLYASILTDTGSFRYASATKNAFYIASVLNQYDIAPAKIAEEIYETKPLEQYKLLSKSLATLELVQDGKIASMIGSKQMLNEIFQDNENQQKGLALFENFVNYPRSINGVEIAIFFKEVSFNEYRLSFRAKSYADVSKVAEKYGGGGHKFAAGCKASGDLNNLKKDIYEYCRKVL</sequence>
<gene>
    <name evidence="3" type="ORF">EVJ46_08785</name>
</gene>
<protein>
    <submittedName>
        <fullName evidence="3">Bifunctional oligoribonuclease/PAP phosphatase NrnA</fullName>
    </submittedName>
</protein>
<dbReference type="SUPFAM" id="SSF64182">
    <property type="entry name" value="DHH phosphoesterases"/>
    <property type="match status" value="1"/>
</dbReference>
<dbReference type="Pfam" id="PF01368">
    <property type="entry name" value="DHH"/>
    <property type="match status" value="1"/>
</dbReference>
<accession>A0A519BEC4</accession>
<dbReference type="AlphaFoldDB" id="A0A519BEC4"/>
<evidence type="ECO:0000259" key="1">
    <source>
        <dbReference type="Pfam" id="PF01368"/>
    </source>
</evidence>
<dbReference type="Gene3D" id="3.90.1640.10">
    <property type="entry name" value="inorganic pyrophosphatase (n-terminal core)"/>
    <property type="match status" value="1"/>
</dbReference>
<feature type="domain" description="DDH" evidence="1">
    <location>
        <begin position="26"/>
        <end position="159"/>
    </location>
</feature>
<dbReference type="Proteomes" id="UP000316562">
    <property type="component" value="Unassembled WGS sequence"/>
</dbReference>
<feature type="domain" description="DHHA1" evidence="2">
    <location>
        <begin position="284"/>
        <end position="357"/>
    </location>
</feature>
<dbReference type="PANTHER" id="PTHR47618">
    <property type="entry name" value="BIFUNCTIONAL OLIGORIBONUCLEASE AND PAP PHOSPHATASE NRNA"/>
    <property type="match status" value="1"/>
</dbReference>
<reference evidence="3 4" key="1">
    <citation type="journal article" date="2019" name="ISME J.">
        <title>Insights into ecological role of a new deltaproteobacterial order Candidatus Acidulodesulfobacterales by metagenomics and metatranscriptomics.</title>
        <authorList>
            <person name="Tan S."/>
            <person name="Liu J."/>
            <person name="Fang Y."/>
            <person name="Hedlund B.P."/>
            <person name="Lian Z.H."/>
            <person name="Huang L.Y."/>
            <person name="Li J.T."/>
            <person name="Huang L.N."/>
            <person name="Li W.J."/>
            <person name="Jiang H.C."/>
            <person name="Dong H.L."/>
            <person name="Shu W.S."/>
        </authorList>
    </citation>
    <scope>NUCLEOTIDE SEQUENCE [LARGE SCALE GENOMIC DNA]</scope>
    <source>
        <strain evidence="3">AP2</strain>
    </source>
</reference>
<dbReference type="InterPro" id="IPR051319">
    <property type="entry name" value="Oligoribo/pAp-PDE_c-di-AMP_PDE"/>
</dbReference>
<dbReference type="InterPro" id="IPR003156">
    <property type="entry name" value="DHHA1_dom"/>
</dbReference>
<dbReference type="GO" id="GO:0003676">
    <property type="term" value="F:nucleic acid binding"/>
    <property type="evidence" value="ECO:0007669"/>
    <property type="project" value="InterPro"/>
</dbReference>
<dbReference type="PANTHER" id="PTHR47618:SF1">
    <property type="entry name" value="BIFUNCTIONAL OLIGORIBONUCLEASE AND PAP PHOSPHATASE NRNA"/>
    <property type="match status" value="1"/>
</dbReference>
<evidence type="ECO:0000313" key="4">
    <source>
        <dbReference type="Proteomes" id="UP000316562"/>
    </source>
</evidence>
<evidence type="ECO:0000259" key="2">
    <source>
        <dbReference type="Pfam" id="PF02272"/>
    </source>
</evidence>